<protein>
    <submittedName>
        <fullName evidence="3">Hydrolase</fullName>
    </submittedName>
</protein>
<evidence type="ECO:0000313" key="3">
    <source>
        <dbReference type="EMBL" id="GGC70077.1"/>
    </source>
</evidence>
<gene>
    <name evidence="3" type="ORF">GCM10011410_23660</name>
</gene>
<dbReference type="CDD" id="cd06262">
    <property type="entry name" value="metallo-hydrolase-like_MBL-fold"/>
    <property type="match status" value="1"/>
</dbReference>
<dbReference type="Gene3D" id="3.60.15.10">
    <property type="entry name" value="Ribonuclease Z/Hydroxyacylglutathione hydrolase-like"/>
    <property type="match status" value="1"/>
</dbReference>
<keyword evidence="3" id="KW-0378">Hydrolase</keyword>
<dbReference type="Pfam" id="PF00753">
    <property type="entry name" value="Lactamase_B"/>
    <property type="match status" value="1"/>
</dbReference>
<dbReference type="AlphaFoldDB" id="A0A916XH49"/>
<reference evidence="3" key="2">
    <citation type="submission" date="2020-09" db="EMBL/GenBank/DDBJ databases">
        <authorList>
            <person name="Sun Q."/>
            <person name="Zhou Y."/>
        </authorList>
    </citation>
    <scope>NUCLEOTIDE SEQUENCE</scope>
    <source>
        <strain evidence="3">CGMCC 1.15478</strain>
    </source>
</reference>
<dbReference type="GO" id="GO:0016787">
    <property type="term" value="F:hydrolase activity"/>
    <property type="evidence" value="ECO:0007669"/>
    <property type="project" value="UniProtKB-KW"/>
</dbReference>
<accession>A0A916XH49</accession>
<feature type="compositionally biased region" description="Basic and acidic residues" evidence="1">
    <location>
        <begin position="1"/>
        <end position="12"/>
    </location>
</feature>
<name>A0A916XH49_9ACTN</name>
<dbReference type="SMART" id="SM00849">
    <property type="entry name" value="Lactamase_B"/>
    <property type="match status" value="1"/>
</dbReference>
<dbReference type="Proteomes" id="UP000641514">
    <property type="component" value="Unassembled WGS sequence"/>
</dbReference>
<feature type="region of interest" description="Disordered" evidence="1">
    <location>
        <begin position="1"/>
        <end position="34"/>
    </location>
</feature>
<dbReference type="EMBL" id="BMJH01000002">
    <property type="protein sequence ID" value="GGC70077.1"/>
    <property type="molecule type" value="Genomic_DNA"/>
</dbReference>
<dbReference type="InterPro" id="IPR036866">
    <property type="entry name" value="RibonucZ/Hydroxyglut_hydro"/>
</dbReference>
<dbReference type="PANTHER" id="PTHR46233">
    <property type="entry name" value="HYDROXYACYLGLUTATHIONE HYDROLASE GLOC"/>
    <property type="match status" value="1"/>
</dbReference>
<evidence type="ECO:0000259" key="2">
    <source>
        <dbReference type="SMART" id="SM00849"/>
    </source>
</evidence>
<reference evidence="3" key="1">
    <citation type="journal article" date="2014" name="Int. J. Syst. Evol. Microbiol.">
        <title>Complete genome sequence of Corynebacterium casei LMG S-19264T (=DSM 44701T), isolated from a smear-ripened cheese.</title>
        <authorList>
            <consortium name="US DOE Joint Genome Institute (JGI-PGF)"/>
            <person name="Walter F."/>
            <person name="Albersmeier A."/>
            <person name="Kalinowski J."/>
            <person name="Ruckert C."/>
        </authorList>
    </citation>
    <scope>NUCLEOTIDE SEQUENCE</scope>
    <source>
        <strain evidence="3">CGMCC 1.15478</strain>
    </source>
</reference>
<keyword evidence="4" id="KW-1185">Reference proteome</keyword>
<dbReference type="InterPro" id="IPR051453">
    <property type="entry name" value="MBL_Glyoxalase_II"/>
</dbReference>
<evidence type="ECO:0000256" key="1">
    <source>
        <dbReference type="SAM" id="MobiDB-lite"/>
    </source>
</evidence>
<dbReference type="PANTHER" id="PTHR46233:SF1">
    <property type="entry name" value="CONSERVED PROTEIN"/>
    <property type="match status" value="1"/>
</dbReference>
<dbReference type="SUPFAM" id="SSF56281">
    <property type="entry name" value="Metallo-hydrolase/oxidoreductase"/>
    <property type="match status" value="1"/>
</dbReference>
<dbReference type="RefSeq" id="WP_188674840.1">
    <property type="nucleotide sequence ID" value="NZ_BMJH01000002.1"/>
</dbReference>
<sequence length="238" mass="25580">MSAESSKSDHTRGPNHVVVTDDYTGEPTVGGPAQKRTTRAADIYKLAVGPMNNNVYLVVCRVTGQALLIDAANEADRILNLVSNHAPNLSLIVTTHRHRDHWQALESVAAATGVRTAAHEIDAPALPVAPDRALSDGDVISIGELVFTVHHLRGHTPGSIALTLDTGDQMHLFTADNLFPGGLGKTANSHDFSTLYDDVTTKLFAQYPDSAHVYPGHGADTTIGAQRPQLGDWRERGW</sequence>
<evidence type="ECO:0000313" key="4">
    <source>
        <dbReference type="Proteomes" id="UP000641514"/>
    </source>
</evidence>
<dbReference type="InterPro" id="IPR001279">
    <property type="entry name" value="Metallo-B-lactamas"/>
</dbReference>
<comment type="caution">
    <text evidence="3">The sequence shown here is derived from an EMBL/GenBank/DDBJ whole genome shotgun (WGS) entry which is preliminary data.</text>
</comment>
<proteinExistence type="predicted"/>
<feature type="region of interest" description="Disordered" evidence="1">
    <location>
        <begin position="215"/>
        <end position="238"/>
    </location>
</feature>
<organism evidence="3 4">
    <name type="scientific">Hoyosella rhizosphaerae</name>
    <dbReference type="NCBI Taxonomy" id="1755582"/>
    <lineage>
        <taxon>Bacteria</taxon>
        <taxon>Bacillati</taxon>
        <taxon>Actinomycetota</taxon>
        <taxon>Actinomycetes</taxon>
        <taxon>Mycobacteriales</taxon>
        <taxon>Hoyosellaceae</taxon>
        <taxon>Hoyosella</taxon>
    </lineage>
</organism>
<feature type="domain" description="Metallo-beta-lactamase" evidence="2">
    <location>
        <begin position="52"/>
        <end position="217"/>
    </location>
</feature>